<evidence type="ECO:0000313" key="2">
    <source>
        <dbReference type="Proteomes" id="UP000092583"/>
    </source>
</evidence>
<reference evidence="2" key="2">
    <citation type="submission" date="2013-12" db="EMBL/GenBank/DDBJ databases">
        <title>Evolution of pathogenesis and genome organization in the Tremellales.</title>
        <authorList>
            <person name="Cuomo C."/>
            <person name="Litvintseva A."/>
            <person name="Heitman J."/>
            <person name="Chen Y."/>
            <person name="Sun S."/>
            <person name="Springer D."/>
            <person name="Dromer F."/>
            <person name="Young S."/>
            <person name="Zeng Q."/>
            <person name="Chapman S."/>
            <person name="Gujja S."/>
            <person name="Saif S."/>
            <person name="Birren B."/>
        </authorList>
    </citation>
    <scope>NUCLEOTIDE SEQUENCE [LARGE SCALE GENOMIC DNA]</scope>
    <source>
        <strain evidence="2">CBS 10435</strain>
    </source>
</reference>
<evidence type="ECO:0000313" key="1">
    <source>
        <dbReference type="EMBL" id="OCF54666.1"/>
    </source>
</evidence>
<name>A0A1B9IGE8_9TREE</name>
<keyword evidence="2" id="KW-1185">Reference proteome</keyword>
<proteinExistence type="predicted"/>
<dbReference type="EMBL" id="KI669469">
    <property type="protein sequence ID" value="OCF54666.1"/>
    <property type="molecule type" value="Genomic_DNA"/>
</dbReference>
<accession>A0A1B9IGE8</accession>
<dbReference type="AlphaFoldDB" id="A0A1B9IGE8"/>
<reference evidence="1 2" key="1">
    <citation type="submission" date="2013-07" db="EMBL/GenBank/DDBJ databases">
        <title>The Genome Sequence of Kwoniella mangroviensis CBS10435.</title>
        <authorList>
            <consortium name="The Broad Institute Genome Sequencing Platform"/>
            <person name="Cuomo C."/>
            <person name="Litvintseva A."/>
            <person name="Chen Y."/>
            <person name="Heitman J."/>
            <person name="Sun S."/>
            <person name="Springer D."/>
            <person name="Dromer F."/>
            <person name="Young S.K."/>
            <person name="Zeng Q."/>
            <person name="Gargeya S."/>
            <person name="Fitzgerald M."/>
            <person name="Abouelleil A."/>
            <person name="Alvarado L."/>
            <person name="Berlin A.M."/>
            <person name="Chapman S.B."/>
            <person name="Dewar J."/>
            <person name="Goldberg J."/>
            <person name="Griggs A."/>
            <person name="Gujja S."/>
            <person name="Hansen M."/>
            <person name="Howarth C."/>
            <person name="Imamovic A."/>
            <person name="Larimer J."/>
            <person name="McCowan C."/>
            <person name="Murphy C."/>
            <person name="Pearson M."/>
            <person name="Priest M."/>
            <person name="Roberts A."/>
            <person name="Saif S."/>
            <person name="Shea T."/>
            <person name="Sykes S."/>
            <person name="Wortman J."/>
            <person name="Nusbaum C."/>
            <person name="Birren B."/>
        </authorList>
    </citation>
    <scope>NUCLEOTIDE SEQUENCE [LARGE SCALE GENOMIC DNA]</scope>
    <source>
        <strain evidence="1 2">CBS 10435</strain>
    </source>
</reference>
<dbReference type="Proteomes" id="UP000092583">
    <property type="component" value="Unassembled WGS sequence"/>
</dbReference>
<protein>
    <submittedName>
        <fullName evidence="1">Uncharacterized protein</fullName>
    </submittedName>
</protein>
<organism evidence="1 2">
    <name type="scientific">Kwoniella mangroviensis CBS 10435</name>
    <dbReference type="NCBI Taxonomy" id="1331196"/>
    <lineage>
        <taxon>Eukaryota</taxon>
        <taxon>Fungi</taxon>
        <taxon>Dikarya</taxon>
        <taxon>Basidiomycota</taxon>
        <taxon>Agaricomycotina</taxon>
        <taxon>Tremellomycetes</taxon>
        <taxon>Tremellales</taxon>
        <taxon>Cryptococcaceae</taxon>
        <taxon>Kwoniella</taxon>
    </lineage>
</organism>
<sequence>MDLTAMPWSIFELIPKEWQYSLIRAMRRFLRQDPMADLNGRSRVIWNEVASDSADIMKNISPIEGFEMLDLSAAPFNWFSRIPDEYVWALLRVTRDGLYRNSTGNRLSREERVQYGKDFERLVEDLSEFLPAHCNDQLLLRHGR</sequence>
<gene>
    <name evidence="1" type="ORF">L486_07798</name>
</gene>